<evidence type="ECO:0000313" key="2">
    <source>
        <dbReference type="EMBL" id="WNC71945.1"/>
    </source>
</evidence>
<evidence type="ECO:0000313" key="3">
    <source>
        <dbReference type="Proteomes" id="UP001258994"/>
    </source>
</evidence>
<evidence type="ECO:0000256" key="1">
    <source>
        <dbReference type="SAM" id="SignalP"/>
    </source>
</evidence>
<keyword evidence="1" id="KW-0732">Signal</keyword>
<keyword evidence="3" id="KW-1185">Reference proteome</keyword>
<proteinExistence type="predicted"/>
<sequence>MKATRTFFLFIIAFVLLSFKAYANNVTFEAGDNSTATKLCIAAGSNNLHATQKYIKSLSWQQTGMYQKTNSVLAEVSCNKINLIEFTAQYDADKTYNFLNDKAMNKYKLTDDQMKIIDIAKVNDLPQVIVVTSR</sequence>
<gene>
    <name evidence="2" type="ORF">RGQ13_17780</name>
</gene>
<organism evidence="2 3">
    <name type="scientific">Thalassotalea psychrophila</name>
    <dbReference type="NCBI Taxonomy" id="3065647"/>
    <lineage>
        <taxon>Bacteria</taxon>
        <taxon>Pseudomonadati</taxon>
        <taxon>Pseudomonadota</taxon>
        <taxon>Gammaproteobacteria</taxon>
        <taxon>Alteromonadales</taxon>
        <taxon>Colwelliaceae</taxon>
        <taxon>Thalassotalea</taxon>
    </lineage>
</organism>
<dbReference type="RefSeq" id="WP_348391065.1">
    <property type="nucleotide sequence ID" value="NZ_CP134145.1"/>
</dbReference>
<name>A0ABY9TVZ5_9GAMM</name>
<accession>A0ABY9TVZ5</accession>
<reference evidence="3" key="1">
    <citation type="submission" date="2023-09" db="EMBL/GenBank/DDBJ databases">
        <authorList>
            <person name="Li S."/>
            <person name="Li X."/>
            <person name="Zhang C."/>
            <person name="Zhao Z."/>
        </authorList>
    </citation>
    <scope>NUCLEOTIDE SEQUENCE [LARGE SCALE GENOMIC DNA]</scope>
    <source>
        <strain evidence="3">SQ149</strain>
    </source>
</reference>
<feature type="chain" id="PRO_5047116912" evidence="1">
    <location>
        <begin position="24"/>
        <end position="134"/>
    </location>
</feature>
<dbReference type="Proteomes" id="UP001258994">
    <property type="component" value="Chromosome"/>
</dbReference>
<dbReference type="EMBL" id="CP134145">
    <property type="protein sequence ID" value="WNC71945.1"/>
    <property type="molecule type" value="Genomic_DNA"/>
</dbReference>
<feature type="signal peptide" evidence="1">
    <location>
        <begin position="1"/>
        <end position="23"/>
    </location>
</feature>
<protein>
    <submittedName>
        <fullName evidence="2">DUF3718 domain-containing protein</fullName>
    </submittedName>
</protein>